<organism evidence="2 3">
    <name type="scientific">Litomosoides sigmodontis</name>
    <name type="common">Filarial nematode worm</name>
    <dbReference type="NCBI Taxonomy" id="42156"/>
    <lineage>
        <taxon>Eukaryota</taxon>
        <taxon>Metazoa</taxon>
        <taxon>Ecdysozoa</taxon>
        <taxon>Nematoda</taxon>
        <taxon>Chromadorea</taxon>
        <taxon>Rhabditida</taxon>
        <taxon>Spirurina</taxon>
        <taxon>Spiruromorpha</taxon>
        <taxon>Filarioidea</taxon>
        <taxon>Onchocercidae</taxon>
        <taxon>Litomosoides</taxon>
    </lineage>
</organism>
<evidence type="ECO:0000313" key="2">
    <source>
        <dbReference type="EMBL" id="VDK70631.1"/>
    </source>
</evidence>
<proteinExistence type="predicted"/>
<evidence type="ECO:0000313" key="3">
    <source>
        <dbReference type="Proteomes" id="UP000277928"/>
    </source>
</evidence>
<reference evidence="2 3" key="1">
    <citation type="submission" date="2018-08" db="EMBL/GenBank/DDBJ databases">
        <authorList>
            <person name="Laetsch R D."/>
            <person name="Stevens L."/>
            <person name="Kumar S."/>
            <person name="Blaxter L. M."/>
        </authorList>
    </citation>
    <scope>NUCLEOTIDE SEQUENCE [LARGE SCALE GENOMIC DNA]</scope>
</reference>
<feature type="compositionally biased region" description="Polar residues" evidence="1">
    <location>
        <begin position="247"/>
        <end position="256"/>
    </location>
</feature>
<keyword evidence="3" id="KW-1185">Reference proteome</keyword>
<protein>
    <submittedName>
        <fullName evidence="2">Uncharacterized protein</fullName>
    </submittedName>
</protein>
<dbReference type="OrthoDB" id="5854761at2759"/>
<dbReference type="Proteomes" id="UP000277928">
    <property type="component" value="Unassembled WGS sequence"/>
</dbReference>
<dbReference type="AlphaFoldDB" id="A0A3P6U236"/>
<gene>
    <name evidence="2" type="ORF">NLS_LOCUS1172</name>
</gene>
<feature type="region of interest" description="Disordered" evidence="1">
    <location>
        <begin position="212"/>
        <end position="256"/>
    </location>
</feature>
<feature type="region of interest" description="Disordered" evidence="1">
    <location>
        <begin position="160"/>
        <end position="193"/>
    </location>
</feature>
<dbReference type="EMBL" id="UYRX01000038">
    <property type="protein sequence ID" value="VDK70631.1"/>
    <property type="molecule type" value="Genomic_DNA"/>
</dbReference>
<name>A0A3P6U236_LITSI</name>
<feature type="region of interest" description="Disordered" evidence="1">
    <location>
        <begin position="77"/>
        <end position="109"/>
    </location>
</feature>
<sequence>MLSSIWPVLFTQVQRQLRSYSHHSSSLDHFCKVRIARNIVGRVITYLISSNAATLNEPKKAVVEHSIRLSFRNDLPKSEGSGEYSLKTTAKHHPKTAPMNPDETQSGAVGSKNLALSKHTPKLYLQAQTVVGKSTIARSEKLTDDKTQISALSADFTQLTAGSEGNDKQSSKTLTESTVKENRNRGKLKSQSEYGKALQESVTQNISISQLLSAAQSKKKQQSEVEESGSTEESIASPADDPKRSSKSPARSTQPG</sequence>
<accession>A0A3P6U236</accession>
<dbReference type="OMA" id="PKIVSKH"/>
<evidence type="ECO:0000256" key="1">
    <source>
        <dbReference type="SAM" id="MobiDB-lite"/>
    </source>
</evidence>